<gene>
    <name evidence="7" type="ordered locus">Corgl_0330</name>
</gene>
<feature type="transmembrane region" description="Helical" evidence="5">
    <location>
        <begin position="277"/>
        <end position="302"/>
    </location>
</feature>
<dbReference type="Proteomes" id="UP000006851">
    <property type="component" value="Chromosome"/>
</dbReference>
<dbReference type="InterPro" id="IPR036259">
    <property type="entry name" value="MFS_trans_sf"/>
</dbReference>
<feature type="transmembrane region" description="Helical" evidence="5">
    <location>
        <begin position="59"/>
        <end position="83"/>
    </location>
</feature>
<dbReference type="PANTHER" id="PTHR11662:SF399">
    <property type="entry name" value="FI19708P1-RELATED"/>
    <property type="match status" value="1"/>
</dbReference>
<organism evidence="7 8">
    <name type="scientific">Coriobacterium glomerans (strain ATCC 49209 / DSM 20642 / JCM 10262 / PW2)</name>
    <dbReference type="NCBI Taxonomy" id="700015"/>
    <lineage>
        <taxon>Bacteria</taxon>
        <taxon>Bacillati</taxon>
        <taxon>Actinomycetota</taxon>
        <taxon>Coriobacteriia</taxon>
        <taxon>Coriobacteriales</taxon>
        <taxon>Coriobacteriaceae</taxon>
        <taxon>Coriobacterium</taxon>
    </lineage>
</organism>
<reference evidence="8" key="1">
    <citation type="journal article" date="2013" name="Stand. Genomic Sci.">
        <title>Complete genome sequence of Coriobacterium glomerans type strain (PW2(T)) from the midgut of Pyrrhocoris apterus L. (red soldier bug).</title>
        <authorList>
            <person name="Stackebrandt E."/>
            <person name="Zeytun A."/>
            <person name="Lapidus A."/>
            <person name="Nolan M."/>
            <person name="Lucas S."/>
            <person name="Hammon N."/>
            <person name="Deshpande S."/>
            <person name="Cheng J.F."/>
            <person name="Tapia R."/>
            <person name="Goodwin L.A."/>
            <person name="Pitluck S."/>
            <person name="Liolios K."/>
            <person name="Pagani I."/>
            <person name="Ivanova N."/>
            <person name="Mavromatis K."/>
            <person name="Mikhailova N."/>
            <person name="Huntemann M."/>
            <person name="Pati A."/>
            <person name="Chen A."/>
            <person name="Palaniappan K."/>
            <person name="Chang Y.J."/>
            <person name="Land M."/>
            <person name="Hauser L."/>
            <person name="Rohde M."/>
            <person name="Pukall R."/>
            <person name="Goker M."/>
            <person name="Detter J.C."/>
            <person name="Woyke T."/>
            <person name="Bristow J."/>
            <person name="Eisen J.A."/>
            <person name="Markowitz V."/>
            <person name="Hugenholtz P."/>
            <person name="Kyrpides N.C."/>
            <person name="Klenk H.P."/>
        </authorList>
    </citation>
    <scope>NUCLEOTIDE SEQUENCE</scope>
    <source>
        <strain evidence="8">ATCC 49209 / DSM 20642 / JCM 10262 / PW2</strain>
    </source>
</reference>
<evidence type="ECO:0000313" key="7">
    <source>
        <dbReference type="EMBL" id="AEB06451.1"/>
    </source>
</evidence>
<keyword evidence="2 5" id="KW-0812">Transmembrane</keyword>
<dbReference type="STRING" id="700015.Corgl_0330"/>
<comment type="subcellular location">
    <subcellularLocation>
        <location evidence="1">Cell membrane</location>
        <topology evidence="1">Multi-pass membrane protein</topology>
    </subcellularLocation>
</comment>
<dbReference type="GO" id="GO:0022857">
    <property type="term" value="F:transmembrane transporter activity"/>
    <property type="evidence" value="ECO:0007669"/>
    <property type="project" value="InterPro"/>
</dbReference>
<protein>
    <submittedName>
        <fullName evidence="7">Major facilitator superfamily MFS_1</fullName>
    </submittedName>
</protein>
<dbReference type="InterPro" id="IPR050382">
    <property type="entry name" value="MFS_Na/Anion_cotransporter"/>
</dbReference>
<feature type="transmembrane region" description="Helical" evidence="5">
    <location>
        <begin position="314"/>
        <end position="333"/>
    </location>
</feature>
<feature type="transmembrane region" description="Helical" evidence="5">
    <location>
        <begin position="164"/>
        <end position="197"/>
    </location>
</feature>
<feature type="transmembrane region" description="Helical" evidence="5">
    <location>
        <begin position="21"/>
        <end position="39"/>
    </location>
</feature>
<feature type="transmembrane region" description="Helical" evidence="5">
    <location>
        <begin position="384"/>
        <end position="402"/>
    </location>
</feature>
<dbReference type="KEGG" id="cgo:Corgl_0330"/>
<feature type="transmembrane region" description="Helical" evidence="5">
    <location>
        <begin position="408"/>
        <end position="427"/>
    </location>
</feature>
<evidence type="ECO:0000256" key="1">
    <source>
        <dbReference type="ARBA" id="ARBA00004651"/>
    </source>
</evidence>
<dbReference type="CDD" id="cd17319">
    <property type="entry name" value="MFS_ExuT_GudP_like"/>
    <property type="match status" value="1"/>
</dbReference>
<feature type="transmembrane region" description="Helical" evidence="5">
    <location>
        <begin position="339"/>
        <end position="363"/>
    </location>
</feature>
<evidence type="ECO:0000313" key="8">
    <source>
        <dbReference type="Proteomes" id="UP000006851"/>
    </source>
</evidence>
<sequence>MANPNNETMLAPGVTVKKRNGRRWVMLGVLSAGVAFNYLDRSALSLALPSIVKDIHMSSAMEGVVLSAFFWSYVIFQLPAGYLADRIGPRLAEGFAAVGWGLATVLTSFARGFVSFFGLRFVLGLSESPLYTAGAKAIKEWFPKRERSMASGTFNNFSKVGGTIATPLLAILITAVGWRLSFMLVGAIASIWGIVWLRFYRTPRETKDITDAELELIESDQEGAESEQELPKYAVAKLFKQKTMWCMMFGFFSINFISYFFFTWFPTFMIGTYHLELLTFGIIGVLPGICAMIGGWIGGYVCDHLYSTGHSTSFSRKVVLIVGLLLSCVIGLATLYHNIWFTLAMLCIANAASTGAGSVVWTLPADVAPNSSMIGTISGIQNSASNMAGIVCPILIGFILQISNSYTVPLFISGGVAILGALCYFFMPELKPMKLS</sequence>
<keyword evidence="4 5" id="KW-0472">Membrane</keyword>
<keyword evidence="3 5" id="KW-1133">Transmembrane helix</keyword>
<dbReference type="EMBL" id="CP002628">
    <property type="protein sequence ID" value="AEB06451.1"/>
    <property type="molecule type" value="Genomic_DNA"/>
</dbReference>
<dbReference type="GO" id="GO:0005886">
    <property type="term" value="C:plasma membrane"/>
    <property type="evidence" value="ECO:0007669"/>
    <property type="project" value="UniProtKB-SubCell"/>
</dbReference>
<dbReference type="AlphaFoldDB" id="F2NA57"/>
<accession>F2NA57</accession>
<dbReference type="RefSeq" id="WP_013708194.1">
    <property type="nucleotide sequence ID" value="NC_015389.1"/>
</dbReference>
<evidence type="ECO:0000256" key="5">
    <source>
        <dbReference type="SAM" id="Phobius"/>
    </source>
</evidence>
<dbReference type="Gene3D" id="1.20.1250.20">
    <property type="entry name" value="MFS general substrate transporter like domains"/>
    <property type="match status" value="2"/>
</dbReference>
<dbReference type="Pfam" id="PF07690">
    <property type="entry name" value="MFS_1"/>
    <property type="match status" value="2"/>
</dbReference>
<evidence type="ECO:0000259" key="6">
    <source>
        <dbReference type="PROSITE" id="PS50850"/>
    </source>
</evidence>
<dbReference type="PANTHER" id="PTHR11662">
    <property type="entry name" value="SOLUTE CARRIER FAMILY 17"/>
    <property type="match status" value="1"/>
</dbReference>
<dbReference type="PROSITE" id="PS50850">
    <property type="entry name" value="MFS"/>
    <property type="match status" value="1"/>
</dbReference>
<name>F2NA57_CORGP</name>
<evidence type="ECO:0000256" key="3">
    <source>
        <dbReference type="ARBA" id="ARBA00022989"/>
    </source>
</evidence>
<feature type="domain" description="Major facilitator superfamily (MFS) profile" evidence="6">
    <location>
        <begin position="26"/>
        <end position="432"/>
    </location>
</feature>
<evidence type="ECO:0000256" key="2">
    <source>
        <dbReference type="ARBA" id="ARBA00022692"/>
    </source>
</evidence>
<dbReference type="InterPro" id="IPR020846">
    <property type="entry name" value="MFS_dom"/>
</dbReference>
<proteinExistence type="predicted"/>
<feature type="transmembrane region" description="Helical" evidence="5">
    <location>
        <begin position="245"/>
        <end position="265"/>
    </location>
</feature>
<dbReference type="eggNOG" id="COG2271">
    <property type="taxonomic scope" value="Bacteria"/>
</dbReference>
<evidence type="ECO:0000256" key="4">
    <source>
        <dbReference type="ARBA" id="ARBA00023136"/>
    </source>
</evidence>
<keyword evidence="8" id="KW-1185">Reference proteome</keyword>
<dbReference type="InterPro" id="IPR011701">
    <property type="entry name" value="MFS"/>
</dbReference>
<dbReference type="SUPFAM" id="SSF103473">
    <property type="entry name" value="MFS general substrate transporter"/>
    <property type="match status" value="1"/>
</dbReference>
<dbReference type="HOGENOM" id="CLU_001265_5_1_11"/>
<feature type="transmembrane region" description="Helical" evidence="5">
    <location>
        <begin position="95"/>
        <end position="119"/>
    </location>
</feature>